<dbReference type="PANTHER" id="PTHR13501:SF8">
    <property type="entry name" value="LARGE RIBOSOMAL SUBUNIT PROTEIN UL22M"/>
    <property type="match status" value="1"/>
</dbReference>
<evidence type="ECO:0000256" key="8">
    <source>
        <dbReference type="RuleBase" id="RU004005"/>
    </source>
</evidence>
<sequence length="133" mass="15145">MEIRAELKTIRTSVRKMKPLIDQIRGKRVEDAQVILQFLKQKNKTPLAKLLKSAIASAEHNFQASSGNLKIKSIVAEQGPTLKRFRPRAFGRAYEIRKRTCSIKLALTEIRPTIKKEAKELVEKTLSDEKTTS</sequence>
<dbReference type="Pfam" id="PF00237">
    <property type="entry name" value="Ribosomal_L22"/>
    <property type="match status" value="1"/>
</dbReference>
<evidence type="ECO:0000256" key="6">
    <source>
        <dbReference type="ARBA" id="ARBA00035207"/>
    </source>
</evidence>
<protein>
    <recommendedName>
        <fullName evidence="6 7">Large ribosomal subunit protein uL22</fullName>
    </recommendedName>
</protein>
<comment type="function">
    <text evidence="7">The globular domain of the protein is located near the polypeptide exit tunnel on the outside of the subunit, while an extended beta-hairpin is found that lines the wall of the exit tunnel in the center of the 70S ribosome.</text>
</comment>
<evidence type="ECO:0000256" key="7">
    <source>
        <dbReference type="HAMAP-Rule" id="MF_01331"/>
    </source>
</evidence>
<proteinExistence type="inferred from homology"/>
<dbReference type="AlphaFoldDB" id="A0A0G1MGH3"/>
<dbReference type="Gene3D" id="3.90.470.10">
    <property type="entry name" value="Ribosomal protein L22/L17"/>
    <property type="match status" value="1"/>
</dbReference>
<accession>A0A0G1MGH3</accession>
<evidence type="ECO:0000256" key="9">
    <source>
        <dbReference type="RuleBase" id="RU004006"/>
    </source>
</evidence>
<evidence type="ECO:0000256" key="2">
    <source>
        <dbReference type="ARBA" id="ARBA00022730"/>
    </source>
</evidence>
<evidence type="ECO:0000256" key="1">
    <source>
        <dbReference type="ARBA" id="ARBA00009451"/>
    </source>
</evidence>
<dbReference type="PANTHER" id="PTHR13501">
    <property type="entry name" value="CHLOROPLAST 50S RIBOSOMAL PROTEIN L22-RELATED"/>
    <property type="match status" value="1"/>
</dbReference>
<keyword evidence="5 7" id="KW-0687">Ribonucleoprotein</keyword>
<evidence type="ECO:0000256" key="3">
    <source>
        <dbReference type="ARBA" id="ARBA00022884"/>
    </source>
</evidence>
<keyword evidence="4 7" id="KW-0689">Ribosomal protein</keyword>
<dbReference type="SUPFAM" id="SSF54843">
    <property type="entry name" value="Ribosomal protein L22"/>
    <property type="match status" value="1"/>
</dbReference>
<evidence type="ECO:0000313" key="12">
    <source>
        <dbReference type="Proteomes" id="UP000033999"/>
    </source>
</evidence>
<reference evidence="11 12" key="1">
    <citation type="journal article" date="2015" name="Nature">
        <title>rRNA introns, odd ribosomes, and small enigmatic genomes across a large radiation of phyla.</title>
        <authorList>
            <person name="Brown C.T."/>
            <person name="Hug L.A."/>
            <person name="Thomas B.C."/>
            <person name="Sharon I."/>
            <person name="Castelle C.J."/>
            <person name="Singh A."/>
            <person name="Wilkins M.J."/>
            <person name="Williams K.H."/>
            <person name="Banfield J.F."/>
        </authorList>
    </citation>
    <scope>NUCLEOTIDE SEQUENCE [LARGE SCALE GENOMIC DNA]</scope>
</reference>
<comment type="similarity">
    <text evidence="1 7 8">Belongs to the universal ribosomal protein uL22 family.</text>
</comment>
<evidence type="ECO:0000256" key="5">
    <source>
        <dbReference type="ARBA" id="ARBA00023274"/>
    </source>
</evidence>
<dbReference type="InterPro" id="IPR036394">
    <property type="entry name" value="Ribosomal_uL22_sf"/>
</dbReference>
<comment type="function">
    <text evidence="7 10">This protein binds specifically to 23S rRNA; its binding is stimulated by other ribosomal proteins, e.g., L4, L17, and L20. It is important during the early stages of 50S assembly. It makes multiple contacts with different domains of the 23S rRNA in the assembled 50S subunit and ribosome.</text>
</comment>
<evidence type="ECO:0000256" key="10">
    <source>
        <dbReference type="RuleBase" id="RU004008"/>
    </source>
</evidence>
<dbReference type="InterPro" id="IPR005727">
    <property type="entry name" value="Ribosomal_uL22_bac/chlpt-type"/>
</dbReference>
<gene>
    <name evidence="7" type="primary">rplV</name>
    <name evidence="11" type="ORF">UX10_C0012G0026</name>
</gene>
<evidence type="ECO:0000256" key="4">
    <source>
        <dbReference type="ARBA" id="ARBA00022980"/>
    </source>
</evidence>
<dbReference type="GO" id="GO:0022625">
    <property type="term" value="C:cytosolic large ribosomal subunit"/>
    <property type="evidence" value="ECO:0007669"/>
    <property type="project" value="TreeGrafter"/>
</dbReference>
<dbReference type="NCBIfam" id="TIGR01044">
    <property type="entry name" value="rplV_bact"/>
    <property type="match status" value="1"/>
</dbReference>
<dbReference type="PATRIC" id="fig|1619041.3.peg.423"/>
<dbReference type="HAMAP" id="MF_01331_B">
    <property type="entry name" value="Ribosomal_uL22_B"/>
    <property type="match status" value="1"/>
</dbReference>
<comment type="subunit">
    <text evidence="7 9">Part of the 50S ribosomal subunit.</text>
</comment>
<dbReference type="Proteomes" id="UP000033999">
    <property type="component" value="Unassembled WGS sequence"/>
</dbReference>
<dbReference type="InterPro" id="IPR047867">
    <property type="entry name" value="Ribosomal_uL22_bac/org-type"/>
</dbReference>
<comment type="caution">
    <text evidence="11">The sequence shown here is derived from an EMBL/GenBank/DDBJ whole genome shotgun (WGS) entry which is preliminary data.</text>
</comment>
<evidence type="ECO:0000313" key="11">
    <source>
        <dbReference type="EMBL" id="KKU07344.1"/>
    </source>
</evidence>
<dbReference type="CDD" id="cd00336">
    <property type="entry name" value="Ribosomal_L22"/>
    <property type="match status" value="1"/>
</dbReference>
<keyword evidence="3 7" id="KW-0694">RNA-binding</keyword>
<dbReference type="GO" id="GO:0003735">
    <property type="term" value="F:structural constituent of ribosome"/>
    <property type="evidence" value="ECO:0007669"/>
    <property type="project" value="InterPro"/>
</dbReference>
<dbReference type="GO" id="GO:0019843">
    <property type="term" value="F:rRNA binding"/>
    <property type="evidence" value="ECO:0007669"/>
    <property type="project" value="UniProtKB-UniRule"/>
</dbReference>
<dbReference type="EMBL" id="LCKX01000012">
    <property type="protein sequence ID" value="KKU07344.1"/>
    <property type="molecule type" value="Genomic_DNA"/>
</dbReference>
<dbReference type="InterPro" id="IPR001063">
    <property type="entry name" value="Ribosomal_uL22"/>
</dbReference>
<organism evidence="11 12">
    <name type="scientific">Candidatus Magasanikbacteria bacterium GW2011_GWA2_45_39</name>
    <dbReference type="NCBI Taxonomy" id="1619041"/>
    <lineage>
        <taxon>Bacteria</taxon>
        <taxon>Candidatus Magasanikiibacteriota</taxon>
    </lineage>
</organism>
<name>A0A0G1MGH3_9BACT</name>
<dbReference type="GO" id="GO:0006412">
    <property type="term" value="P:translation"/>
    <property type="evidence" value="ECO:0007669"/>
    <property type="project" value="UniProtKB-UniRule"/>
</dbReference>
<keyword evidence="2 7" id="KW-0699">rRNA-binding</keyword>